<evidence type="ECO:0000313" key="6">
    <source>
        <dbReference type="Proteomes" id="UP000680750"/>
    </source>
</evidence>
<gene>
    <name evidence="5" type="ORF">Asera_17310</name>
</gene>
<evidence type="ECO:0000313" key="5">
    <source>
        <dbReference type="EMBL" id="BCJ27623.1"/>
    </source>
</evidence>
<proteinExistence type="inferred from homology"/>
<dbReference type="GO" id="GO:0005737">
    <property type="term" value="C:cytoplasm"/>
    <property type="evidence" value="ECO:0007669"/>
    <property type="project" value="TreeGrafter"/>
</dbReference>
<feature type="domain" description="N-acetyltransferase" evidence="4">
    <location>
        <begin position="1"/>
        <end position="167"/>
    </location>
</feature>
<dbReference type="InterPro" id="IPR000182">
    <property type="entry name" value="GNAT_dom"/>
</dbReference>
<dbReference type="EMBL" id="AP023354">
    <property type="protein sequence ID" value="BCJ27623.1"/>
    <property type="molecule type" value="Genomic_DNA"/>
</dbReference>
<evidence type="ECO:0000256" key="3">
    <source>
        <dbReference type="ARBA" id="ARBA00038502"/>
    </source>
</evidence>
<dbReference type="PANTHER" id="PTHR43792">
    <property type="entry name" value="GNAT FAMILY, PUTATIVE (AFU_ORTHOLOGUE AFUA_3G00765)-RELATED-RELATED"/>
    <property type="match status" value="1"/>
</dbReference>
<protein>
    <recommendedName>
        <fullName evidence="4">N-acetyltransferase domain-containing protein</fullName>
    </recommendedName>
</protein>
<organism evidence="5 6">
    <name type="scientific">Actinocatenispora sera</name>
    <dbReference type="NCBI Taxonomy" id="390989"/>
    <lineage>
        <taxon>Bacteria</taxon>
        <taxon>Bacillati</taxon>
        <taxon>Actinomycetota</taxon>
        <taxon>Actinomycetes</taxon>
        <taxon>Micromonosporales</taxon>
        <taxon>Micromonosporaceae</taxon>
        <taxon>Actinocatenispora</taxon>
    </lineage>
</organism>
<dbReference type="RefSeq" id="WP_030449045.1">
    <property type="nucleotide sequence ID" value="NZ_AP023354.1"/>
</dbReference>
<dbReference type="InterPro" id="IPR051531">
    <property type="entry name" value="N-acetyltransferase"/>
</dbReference>
<dbReference type="PANTHER" id="PTHR43792:SF8">
    <property type="entry name" value="[RIBOSOMAL PROTEIN US5]-ALANINE N-ACETYLTRANSFERASE"/>
    <property type="match status" value="1"/>
</dbReference>
<comment type="similarity">
    <text evidence="3">Belongs to the acetyltransferase family. RimJ subfamily.</text>
</comment>
<reference evidence="5" key="1">
    <citation type="submission" date="2020-08" db="EMBL/GenBank/DDBJ databases">
        <title>Whole genome shotgun sequence of Actinocatenispora sera NBRC 101916.</title>
        <authorList>
            <person name="Komaki H."/>
            <person name="Tamura T."/>
        </authorList>
    </citation>
    <scope>NUCLEOTIDE SEQUENCE</scope>
    <source>
        <strain evidence="5">NBRC 101916</strain>
    </source>
</reference>
<keyword evidence="6" id="KW-1185">Reference proteome</keyword>
<evidence type="ECO:0000256" key="2">
    <source>
        <dbReference type="ARBA" id="ARBA00023315"/>
    </source>
</evidence>
<dbReference type="KEGG" id="aser:Asera_17310"/>
<dbReference type="GO" id="GO:0008999">
    <property type="term" value="F:protein-N-terminal-alanine acetyltransferase activity"/>
    <property type="evidence" value="ECO:0007669"/>
    <property type="project" value="TreeGrafter"/>
</dbReference>
<dbReference type="OrthoDB" id="2631610at2"/>
<accession>A0A810KWN1</accession>
<evidence type="ECO:0000256" key="1">
    <source>
        <dbReference type="ARBA" id="ARBA00022679"/>
    </source>
</evidence>
<dbReference type="Proteomes" id="UP000680750">
    <property type="component" value="Chromosome"/>
</dbReference>
<dbReference type="Pfam" id="PF13302">
    <property type="entry name" value="Acetyltransf_3"/>
    <property type="match status" value="1"/>
</dbReference>
<name>A0A810KWN1_9ACTN</name>
<dbReference type="AlphaFoldDB" id="A0A810KWN1"/>
<dbReference type="SUPFAM" id="SSF55729">
    <property type="entry name" value="Acyl-CoA N-acyltransferases (Nat)"/>
    <property type="match status" value="1"/>
</dbReference>
<keyword evidence="2" id="KW-0012">Acyltransferase</keyword>
<dbReference type="Gene3D" id="3.40.630.30">
    <property type="match status" value="1"/>
</dbReference>
<dbReference type="CDD" id="cd04301">
    <property type="entry name" value="NAT_SF"/>
    <property type="match status" value="1"/>
</dbReference>
<sequence>MELRNVRLDDVDAYVRMRCDPAMMAELGGPQPADRMPDKVRRDVAEAEADLSWIQMIVPDPADPAEVAGSVVIWAHELAGTPISEIGWMVLPEYQGRGYAKRAVRQLLARARHERRWGKVHAFPGVGNAASNGVCRSVGFRLLGPTDTEYAGQTLRTNHWAMDPATDLAS</sequence>
<evidence type="ECO:0000259" key="4">
    <source>
        <dbReference type="PROSITE" id="PS51186"/>
    </source>
</evidence>
<keyword evidence="1" id="KW-0808">Transferase</keyword>
<dbReference type="InterPro" id="IPR016181">
    <property type="entry name" value="Acyl_CoA_acyltransferase"/>
</dbReference>
<dbReference type="PROSITE" id="PS51186">
    <property type="entry name" value="GNAT"/>
    <property type="match status" value="1"/>
</dbReference>